<gene>
    <name evidence="4" type="ORF">B0J13DRAFT_662063</name>
</gene>
<proteinExistence type="predicted"/>
<keyword evidence="1" id="KW-0677">Repeat</keyword>
<dbReference type="InterPro" id="IPR036770">
    <property type="entry name" value="Ankyrin_rpt-contain_sf"/>
</dbReference>
<dbReference type="Gene3D" id="1.25.40.20">
    <property type="entry name" value="Ankyrin repeat-containing domain"/>
    <property type="match status" value="1"/>
</dbReference>
<evidence type="ECO:0000256" key="1">
    <source>
        <dbReference type="ARBA" id="ARBA00022737"/>
    </source>
</evidence>
<dbReference type="Proteomes" id="UP000717696">
    <property type="component" value="Unassembled WGS sequence"/>
</dbReference>
<dbReference type="PANTHER" id="PTHR24198:SF165">
    <property type="entry name" value="ANKYRIN REPEAT-CONTAINING PROTEIN-RELATED"/>
    <property type="match status" value="1"/>
</dbReference>
<dbReference type="InterPro" id="IPR002110">
    <property type="entry name" value="Ankyrin_rpt"/>
</dbReference>
<keyword evidence="2 3" id="KW-0040">ANK repeat</keyword>
<dbReference type="SUPFAM" id="SSF48403">
    <property type="entry name" value="Ankyrin repeat"/>
    <property type="match status" value="1"/>
</dbReference>
<evidence type="ECO:0000256" key="3">
    <source>
        <dbReference type="PROSITE-ProRule" id="PRU00023"/>
    </source>
</evidence>
<protein>
    <submittedName>
        <fullName evidence="4">Ankyrin repeat-containing domain protein</fullName>
    </submittedName>
</protein>
<accession>A0A9P9D0B2</accession>
<dbReference type="OrthoDB" id="20872at2759"/>
<dbReference type="AlphaFoldDB" id="A0A9P9D0B2"/>
<evidence type="ECO:0000313" key="4">
    <source>
        <dbReference type="EMBL" id="KAH7110380.1"/>
    </source>
</evidence>
<dbReference type="Pfam" id="PF12796">
    <property type="entry name" value="Ank_2"/>
    <property type="match status" value="1"/>
</dbReference>
<dbReference type="PANTHER" id="PTHR24198">
    <property type="entry name" value="ANKYRIN REPEAT AND PROTEIN KINASE DOMAIN-CONTAINING PROTEIN"/>
    <property type="match status" value="1"/>
</dbReference>
<dbReference type="SMART" id="SM00248">
    <property type="entry name" value="ANK"/>
    <property type="match status" value="4"/>
</dbReference>
<evidence type="ECO:0000313" key="5">
    <source>
        <dbReference type="Proteomes" id="UP000717696"/>
    </source>
</evidence>
<name>A0A9P9D0B2_9HYPO</name>
<feature type="repeat" description="ANK" evidence="3">
    <location>
        <begin position="9"/>
        <end position="41"/>
    </location>
</feature>
<evidence type="ECO:0000256" key="2">
    <source>
        <dbReference type="ARBA" id="ARBA00023043"/>
    </source>
</evidence>
<dbReference type="PROSITE" id="PS50297">
    <property type="entry name" value="ANK_REP_REGION"/>
    <property type="match status" value="1"/>
</dbReference>
<reference evidence="4" key="1">
    <citation type="journal article" date="2021" name="Nat. Commun.">
        <title>Genetic determinants of endophytism in the Arabidopsis root mycobiome.</title>
        <authorList>
            <person name="Mesny F."/>
            <person name="Miyauchi S."/>
            <person name="Thiergart T."/>
            <person name="Pickel B."/>
            <person name="Atanasova L."/>
            <person name="Karlsson M."/>
            <person name="Huettel B."/>
            <person name="Barry K.W."/>
            <person name="Haridas S."/>
            <person name="Chen C."/>
            <person name="Bauer D."/>
            <person name="Andreopoulos W."/>
            <person name="Pangilinan J."/>
            <person name="LaButti K."/>
            <person name="Riley R."/>
            <person name="Lipzen A."/>
            <person name="Clum A."/>
            <person name="Drula E."/>
            <person name="Henrissat B."/>
            <person name="Kohler A."/>
            <person name="Grigoriev I.V."/>
            <person name="Martin F.M."/>
            <person name="Hacquard S."/>
        </authorList>
    </citation>
    <scope>NUCLEOTIDE SEQUENCE</scope>
    <source>
        <strain evidence="4">MPI-CAGE-AT-0021</strain>
    </source>
</reference>
<dbReference type="EMBL" id="JAGMUU010000064">
    <property type="protein sequence ID" value="KAH7110380.1"/>
    <property type="molecule type" value="Genomic_DNA"/>
</dbReference>
<organism evidence="4 5">
    <name type="scientific">Dactylonectria estremocensis</name>
    <dbReference type="NCBI Taxonomy" id="1079267"/>
    <lineage>
        <taxon>Eukaryota</taxon>
        <taxon>Fungi</taxon>
        <taxon>Dikarya</taxon>
        <taxon>Ascomycota</taxon>
        <taxon>Pezizomycotina</taxon>
        <taxon>Sordariomycetes</taxon>
        <taxon>Hypocreomycetidae</taxon>
        <taxon>Hypocreales</taxon>
        <taxon>Nectriaceae</taxon>
        <taxon>Dactylonectria</taxon>
    </lineage>
</organism>
<sequence>MPLDEFPSRGPDLLHKAVVYGKPNVIRALLERGDDPELKAEDCIHDAALSGCVDCVNILVTEAGVDPDLVDHDLFGCCSWTPFLAAVLYGNRDVVEWLLNTGRVNTTRELFRRTTNPLQFAVQEKPHLAQLLLDHPKAKEDRRALGVTEEEYLGPRILTLAASGGDGQLFRWLLSRLGYPTASDDSSRAWMGHLLTDAQREKLEEAFHEAVQLANIDIVRLLLENYLLPPGDPDPPFLFDTRMVWSLREGTTCAI</sequence>
<dbReference type="PROSITE" id="PS50088">
    <property type="entry name" value="ANK_REPEAT"/>
    <property type="match status" value="1"/>
</dbReference>
<comment type="caution">
    <text evidence="4">The sequence shown here is derived from an EMBL/GenBank/DDBJ whole genome shotgun (WGS) entry which is preliminary data.</text>
</comment>
<keyword evidence="5" id="KW-1185">Reference proteome</keyword>